<dbReference type="STRING" id="327939.BIW53_07375"/>
<comment type="caution">
    <text evidence="1">The sequence shown here is derived from an EMBL/GenBank/DDBJ whole genome shotgun (WGS) entry which is preliminary data.</text>
</comment>
<organism evidence="1 2">
    <name type="scientific">Pseudoalteromonas byunsanensis</name>
    <dbReference type="NCBI Taxonomy" id="327939"/>
    <lineage>
        <taxon>Bacteria</taxon>
        <taxon>Pseudomonadati</taxon>
        <taxon>Pseudomonadota</taxon>
        <taxon>Gammaproteobacteria</taxon>
        <taxon>Alteromonadales</taxon>
        <taxon>Pseudoalteromonadaceae</taxon>
        <taxon>Pseudoalteromonas</taxon>
    </lineage>
</organism>
<keyword evidence="2" id="KW-1185">Reference proteome</keyword>
<dbReference type="EMBL" id="MNAN01000027">
    <property type="protein sequence ID" value="OHU96356.1"/>
    <property type="molecule type" value="Genomic_DNA"/>
</dbReference>
<dbReference type="OrthoDB" id="9791944at2"/>
<keyword evidence="1" id="KW-0808">Transferase</keyword>
<keyword evidence="1" id="KW-0489">Methyltransferase</keyword>
<dbReference type="RefSeq" id="WP_070991213.1">
    <property type="nucleotide sequence ID" value="NZ_CBCSHD010000003.1"/>
</dbReference>
<dbReference type="Gene3D" id="3.40.50.150">
    <property type="entry name" value="Vaccinia Virus protein VP39"/>
    <property type="match status" value="2"/>
</dbReference>
<dbReference type="AlphaFoldDB" id="A0A1S1NAG6"/>
<dbReference type="GO" id="GO:0008168">
    <property type="term" value="F:methyltransferase activity"/>
    <property type="evidence" value="ECO:0007669"/>
    <property type="project" value="UniProtKB-KW"/>
</dbReference>
<dbReference type="InterPro" id="IPR029063">
    <property type="entry name" value="SAM-dependent_MTases_sf"/>
</dbReference>
<reference evidence="1 2" key="1">
    <citation type="submission" date="2016-10" db="EMBL/GenBank/DDBJ databases">
        <title>Pseudoalteromonas amylolytica sp. nov., isolated from the surface seawater.</title>
        <authorList>
            <person name="Wu Y.-H."/>
            <person name="Cheng H."/>
            <person name="Jin X.-B."/>
            <person name="Wang C.-S."/>
            <person name="Xu X.-W."/>
        </authorList>
    </citation>
    <scope>NUCLEOTIDE SEQUENCE [LARGE SCALE GENOMIC DNA]</scope>
    <source>
        <strain evidence="1 2">JCM 12483</strain>
    </source>
</reference>
<name>A0A1S1NAG6_9GAMM</name>
<dbReference type="Proteomes" id="UP000180253">
    <property type="component" value="Unassembled WGS sequence"/>
</dbReference>
<evidence type="ECO:0000313" key="2">
    <source>
        <dbReference type="Proteomes" id="UP000180253"/>
    </source>
</evidence>
<sequence length="225" mass="25319">MQLNSSCGLCGSVAIAHYHQDKLRHYWQCESCQLVFVDESERVTPQQEKAIYDSHQNDLGDEGYRRFLSRVADPIITRIAQPATGLDFGCGPGPLLAHMLTEAGHKMSVYDLYYANDPEVLTGQYDFITCTEVIEHIAKPQIVLNQLFSLLKPGAPLVLMTKLVIDKTRFATWHYKNDLTHISFFSRKTFAHAAQIYGSDIEFVGSDVIILTKPEVPDAPSEEIL</sequence>
<dbReference type="SUPFAM" id="SSF53335">
    <property type="entry name" value="S-adenosyl-L-methionine-dependent methyltransferases"/>
    <property type="match status" value="1"/>
</dbReference>
<dbReference type="Pfam" id="PF13489">
    <property type="entry name" value="Methyltransf_23"/>
    <property type="match status" value="1"/>
</dbReference>
<proteinExistence type="predicted"/>
<dbReference type="GO" id="GO:0032259">
    <property type="term" value="P:methylation"/>
    <property type="evidence" value="ECO:0007669"/>
    <property type="project" value="UniProtKB-KW"/>
</dbReference>
<evidence type="ECO:0000313" key="1">
    <source>
        <dbReference type="EMBL" id="OHU96356.1"/>
    </source>
</evidence>
<protein>
    <submittedName>
        <fullName evidence="1">Methyltransferase</fullName>
    </submittedName>
</protein>
<gene>
    <name evidence="1" type="ORF">BIW53_07375</name>
</gene>
<accession>A0A1S1NAG6</accession>